<protein>
    <submittedName>
        <fullName evidence="1">Uncharacterized protein</fullName>
    </submittedName>
</protein>
<evidence type="ECO:0000313" key="2">
    <source>
        <dbReference type="Proteomes" id="UP001632038"/>
    </source>
</evidence>
<proteinExistence type="predicted"/>
<accession>A0ABD3CQ04</accession>
<dbReference type="EMBL" id="JAVIJP010000032">
    <property type="protein sequence ID" value="KAL3631552.1"/>
    <property type="molecule type" value="Genomic_DNA"/>
</dbReference>
<name>A0ABD3CQ04_9LAMI</name>
<dbReference type="Gene3D" id="3.40.1690.20">
    <property type="match status" value="1"/>
</dbReference>
<gene>
    <name evidence="1" type="ORF">CASFOL_024536</name>
</gene>
<organism evidence="1 2">
    <name type="scientific">Castilleja foliolosa</name>
    <dbReference type="NCBI Taxonomy" id="1961234"/>
    <lineage>
        <taxon>Eukaryota</taxon>
        <taxon>Viridiplantae</taxon>
        <taxon>Streptophyta</taxon>
        <taxon>Embryophyta</taxon>
        <taxon>Tracheophyta</taxon>
        <taxon>Spermatophyta</taxon>
        <taxon>Magnoliopsida</taxon>
        <taxon>eudicotyledons</taxon>
        <taxon>Gunneridae</taxon>
        <taxon>Pentapetalae</taxon>
        <taxon>asterids</taxon>
        <taxon>lamiids</taxon>
        <taxon>Lamiales</taxon>
        <taxon>Orobanchaceae</taxon>
        <taxon>Pedicularideae</taxon>
        <taxon>Castillejinae</taxon>
        <taxon>Castilleja</taxon>
    </lineage>
</organism>
<keyword evidence="2" id="KW-1185">Reference proteome</keyword>
<reference evidence="2" key="1">
    <citation type="journal article" date="2024" name="IScience">
        <title>Strigolactones Initiate the Formation of Haustorium-like Structures in Castilleja.</title>
        <authorList>
            <person name="Buerger M."/>
            <person name="Peterson D."/>
            <person name="Chory J."/>
        </authorList>
    </citation>
    <scope>NUCLEOTIDE SEQUENCE [LARGE SCALE GENOMIC DNA]</scope>
</reference>
<dbReference type="PANTHER" id="PTHR46699">
    <property type="entry name" value="SERINE/THREONINE-PROTEIN KINASE STN8, CHLOROPLASTIC-RELATED"/>
    <property type="match status" value="1"/>
</dbReference>
<dbReference type="Gene3D" id="3.30.200.20">
    <property type="entry name" value="Phosphorylase Kinase, domain 1"/>
    <property type="match status" value="1"/>
</dbReference>
<dbReference type="AlphaFoldDB" id="A0ABD3CQ04"/>
<dbReference type="Proteomes" id="UP001632038">
    <property type="component" value="Unassembled WGS sequence"/>
</dbReference>
<dbReference type="SUPFAM" id="SSF56112">
    <property type="entry name" value="Protein kinase-like (PK-like)"/>
    <property type="match status" value="1"/>
</dbReference>
<comment type="caution">
    <text evidence="1">The sequence shown here is derived from an EMBL/GenBank/DDBJ whole genome shotgun (WGS) entry which is preliminary data.</text>
</comment>
<dbReference type="InterPro" id="IPR011009">
    <property type="entry name" value="Kinase-like_dom_sf"/>
</dbReference>
<evidence type="ECO:0000313" key="1">
    <source>
        <dbReference type="EMBL" id="KAL3631552.1"/>
    </source>
</evidence>
<dbReference type="PANTHER" id="PTHR46699:SF4">
    <property type="entry name" value="SERINE_THREONINE-PROTEIN KINASE STN7, CHLOROPLASTIC"/>
    <property type="match status" value="1"/>
</dbReference>
<sequence length="522" mass="59777">MEQYPLHASFARSRFKKDYEDFYRKSRFRGGNRETFFRHLQNAAFYPLVIELLFSPFSSNLRASQQISFEEFKNKLLKPGLVDRIVVSNESVAKVYARRSPQNQSRYDTIEGSYFEIPIREGVKSCQTRYKYYFDIGSGYSFEKMLGKAQEAMGIDPHDYVPVTYVSEIDWHKAIMWSCVSEKSPGLAIEGRRGLRRWDPDEARRAARRLPIRDFQRKSKARARFVEKLLPSLQTTKLVLGKKLGEGSFRVVYKTSLAKKPSSKDKEVVLKKATEYGAVEIWMNERVRRACANSCADFMYGFRESSAKKGVEYWLIWKFEGESTLADLVHSKEFPYNVIAESFAHIPSSEEENETIVEKLQLLEEISANNDEEISENENLWRQMVEISELSGPAVGLWICGPLMSLIDTAVIGQGSSIELAALGPRTVFCDNTSYVFMFLSIATSNLVAKSVLTRSLSFSVVCLNKWIPIHAVVLCCSLERLKRGATSDICLAVYWIGLWFSDAFLYKVLWSLGFDCFYGCK</sequence>